<dbReference type="Proteomes" id="UP000236327">
    <property type="component" value="Unassembled WGS sequence"/>
</dbReference>
<dbReference type="Pfam" id="PF12680">
    <property type="entry name" value="SnoaL_2"/>
    <property type="match status" value="1"/>
</dbReference>
<feature type="domain" description="SnoaL-like" evidence="1">
    <location>
        <begin position="11"/>
        <end position="113"/>
    </location>
</feature>
<dbReference type="SUPFAM" id="SSF54427">
    <property type="entry name" value="NTF2-like"/>
    <property type="match status" value="1"/>
</dbReference>
<comment type="caution">
    <text evidence="2">The sequence shown here is derived from an EMBL/GenBank/DDBJ whole genome shotgun (WGS) entry which is preliminary data.</text>
</comment>
<dbReference type="EMBL" id="LYMM01000026">
    <property type="protein sequence ID" value="PNU05440.1"/>
    <property type="molecule type" value="Genomic_DNA"/>
</dbReference>
<dbReference type="Gene3D" id="3.10.450.50">
    <property type="match status" value="1"/>
</dbReference>
<proteinExistence type="predicted"/>
<protein>
    <recommendedName>
        <fullName evidence="1">SnoaL-like domain-containing protein</fullName>
    </recommendedName>
</protein>
<dbReference type="InterPro" id="IPR037401">
    <property type="entry name" value="SnoaL-like"/>
</dbReference>
<evidence type="ECO:0000259" key="1">
    <source>
        <dbReference type="Pfam" id="PF12680"/>
    </source>
</evidence>
<reference evidence="2 3" key="1">
    <citation type="submission" date="2016-05" db="EMBL/GenBank/DDBJ databases">
        <title>Complete genome sequence of Novosphingobium guangzhouense SA925(T).</title>
        <authorList>
            <person name="Sha S."/>
        </authorList>
    </citation>
    <scope>NUCLEOTIDE SEQUENCE [LARGE SCALE GENOMIC DNA]</scope>
    <source>
        <strain evidence="2 3">SA925</strain>
    </source>
</reference>
<organism evidence="2 3">
    <name type="scientific">Novosphingobium guangzhouense</name>
    <dbReference type="NCBI Taxonomy" id="1850347"/>
    <lineage>
        <taxon>Bacteria</taxon>
        <taxon>Pseudomonadati</taxon>
        <taxon>Pseudomonadota</taxon>
        <taxon>Alphaproteobacteria</taxon>
        <taxon>Sphingomonadales</taxon>
        <taxon>Sphingomonadaceae</taxon>
        <taxon>Novosphingobium</taxon>
    </lineage>
</organism>
<name>A0A2K2G323_9SPHN</name>
<accession>A0A2K2G323</accession>
<dbReference type="InterPro" id="IPR032710">
    <property type="entry name" value="NTF2-like_dom_sf"/>
</dbReference>
<sequence length="129" mass="13697">MPMSSLADSTTAFMSTFNDGEFERMLSLLSPEAVYIDPNGIEHSGVAEIGASLKSIFDGSLGSVSYDVSSTVLDESDQRALVTWTMVMTAADGSVSSVDGLDILRFEDGRLVSKNAFCKAEALAIRSVS</sequence>
<dbReference type="AlphaFoldDB" id="A0A2K2G323"/>
<evidence type="ECO:0000313" key="3">
    <source>
        <dbReference type="Proteomes" id="UP000236327"/>
    </source>
</evidence>
<evidence type="ECO:0000313" key="2">
    <source>
        <dbReference type="EMBL" id="PNU05440.1"/>
    </source>
</evidence>
<keyword evidence="3" id="KW-1185">Reference proteome</keyword>
<gene>
    <name evidence="2" type="ORF">A8V01_16840</name>
</gene>